<accession>A0ABQ8FC85</accession>
<dbReference type="Gene3D" id="2.170.270.10">
    <property type="entry name" value="SET domain"/>
    <property type="match status" value="1"/>
</dbReference>
<evidence type="ECO:0000256" key="1">
    <source>
        <dbReference type="ARBA" id="ARBA00022723"/>
    </source>
</evidence>
<evidence type="ECO:0000259" key="6">
    <source>
        <dbReference type="PROSITE" id="PS50865"/>
    </source>
</evidence>
<dbReference type="EMBL" id="JAFCIX010000335">
    <property type="protein sequence ID" value="KAH6594414.1"/>
    <property type="molecule type" value="Genomic_DNA"/>
</dbReference>
<dbReference type="SUPFAM" id="SSF82199">
    <property type="entry name" value="SET domain"/>
    <property type="match status" value="1"/>
</dbReference>
<feature type="domain" description="SET" evidence="5">
    <location>
        <begin position="19"/>
        <end position="300"/>
    </location>
</feature>
<keyword evidence="2 4" id="KW-0863">Zinc-finger</keyword>
<dbReference type="Gene3D" id="1.25.40.10">
    <property type="entry name" value="Tetratricopeptide repeat domain"/>
    <property type="match status" value="1"/>
</dbReference>
<evidence type="ECO:0000256" key="3">
    <source>
        <dbReference type="ARBA" id="ARBA00022833"/>
    </source>
</evidence>
<protein>
    <recommendedName>
        <fullName evidence="9">MYND-type domain-containing protein</fullName>
    </recommendedName>
</protein>
<evidence type="ECO:0000256" key="4">
    <source>
        <dbReference type="PROSITE-ProRule" id="PRU00134"/>
    </source>
</evidence>
<dbReference type="PROSITE" id="PS50865">
    <property type="entry name" value="ZF_MYND_2"/>
    <property type="match status" value="1"/>
</dbReference>
<name>A0ABQ8FC85_9FUNG</name>
<dbReference type="InterPro" id="IPR001214">
    <property type="entry name" value="SET_dom"/>
</dbReference>
<evidence type="ECO:0000313" key="7">
    <source>
        <dbReference type="EMBL" id="KAH6594414.1"/>
    </source>
</evidence>
<evidence type="ECO:0000259" key="5">
    <source>
        <dbReference type="PROSITE" id="PS50280"/>
    </source>
</evidence>
<feature type="domain" description="MYND-type" evidence="6">
    <location>
        <begin position="60"/>
        <end position="108"/>
    </location>
</feature>
<keyword evidence="8" id="KW-1185">Reference proteome</keyword>
<dbReference type="InterPro" id="IPR050869">
    <property type="entry name" value="H3K4_H4K5_MeTrfase"/>
</dbReference>
<reference evidence="7 8" key="1">
    <citation type="submission" date="2021-02" db="EMBL/GenBank/DDBJ databases">
        <title>Variation within the Batrachochytrium salamandrivorans European outbreak.</title>
        <authorList>
            <person name="Kelly M."/>
            <person name="Pasmans F."/>
            <person name="Shea T.P."/>
            <person name="Munoz J.F."/>
            <person name="Carranza S."/>
            <person name="Cuomo C.A."/>
            <person name="Martel A."/>
        </authorList>
    </citation>
    <scope>NUCLEOTIDE SEQUENCE [LARGE SCALE GENOMIC DNA]</scope>
    <source>
        <strain evidence="7 8">AMFP18/2</strain>
    </source>
</reference>
<dbReference type="PANTHER" id="PTHR12197:SF251">
    <property type="entry name" value="EG:BACR7C10.4 PROTEIN"/>
    <property type="match status" value="1"/>
</dbReference>
<evidence type="ECO:0008006" key="9">
    <source>
        <dbReference type="Google" id="ProtNLM"/>
    </source>
</evidence>
<dbReference type="Gene3D" id="1.10.220.160">
    <property type="match status" value="1"/>
</dbReference>
<dbReference type="Proteomes" id="UP001648503">
    <property type="component" value="Unassembled WGS sequence"/>
</dbReference>
<gene>
    <name evidence="7" type="ORF">BASA50_006661</name>
</gene>
<dbReference type="Gene3D" id="6.10.140.2220">
    <property type="match status" value="1"/>
</dbReference>
<dbReference type="SUPFAM" id="SSF144232">
    <property type="entry name" value="HIT/MYND zinc finger-like"/>
    <property type="match status" value="1"/>
</dbReference>
<dbReference type="SMART" id="SM00317">
    <property type="entry name" value="SET"/>
    <property type="match status" value="1"/>
</dbReference>
<dbReference type="Pfam" id="PF01753">
    <property type="entry name" value="zf-MYND"/>
    <property type="match status" value="1"/>
</dbReference>
<dbReference type="PROSITE" id="PS50280">
    <property type="entry name" value="SET"/>
    <property type="match status" value="1"/>
</dbReference>
<dbReference type="InterPro" id="IPR002893">
    <property type="entry name" value="Znf_MYND"/>
</dbReference>
<evidence type="ECO:0000256" key="2">
    <source>
        <dbReference type="ARBA" id="ARBA00022771"/>
    </source>
</evidence>
<organism evidence="7 8">
    <name type="scientific">Batrachochytrium salamandrivorans</name>
    <dbReference type="NCBI Taxonomy" id="1357716"/>
    <lineage>
        <taxon>Eukaryota</taxon>
        <taxon>Fungi</taxon>
        <taxon>Fungi incertae sedis</taxon>
        <taxon>Chytridiomycota</taxon>
        <taxon>Chytridiomycota incertae sedis</taxon>
        <taxon>Chytridiomycetes</taxon>
        <taxon>Rhizophydiales</taxon>
        <taxon>Rhizophydiales incertae sedis</taxon>
        <taxon>Batrachochytrium</taxon>
    </lineage>
</organism>
<sequence>MDSSTETPFSALHNALHCVGLNLVPSPTKHRMLVATRTLHAGSTLLREPALAYIPIGNVCHFCLLSPASAIQTNRSPSLQRCSGCHRAAYCSVACQRKDWSAGHKIVCAGLKVLAKTTLDNPNAYNDIAMLCKVVHRLLQSPPHSGQDDQQRIHCSTYADPGRDQDDDMAAIIRSSQPMVFLSLQSHLKDPVGHLDYPHFHTDTHRHEMERIRALVSPALAEAIGLPPAELVGHLGRFTCNNFTVDDMHLFPIAEGTFPFASLFNHDCWPNCIVLFEGTTLVIRSLRPIHIGEEVCISYVDPILERTDRRNRLKEKYCFECCCQRCNDDSSHSLESIHAIFNSSAQDTPKHPTDSLEDHDVFGWDKLEWLIKHQEEDGFCNQFDRARIKKSPKGEVPNTITPPHFNLNALTVASVAFQDYLSSQNWRMAYTRGIYVLGIYLMLYPRYYPLVSVHAFLVAQCLWNEGQTEKTILLLLTVQKWVSISHGLNVKSNLLIEQVASLLSDALKEKRSMK</sequence>
<dbReference type="PANTHER" id="PTHR12197">
    <property type="entry name" value="HISTONE-LYSINE N-METHYLTRANSFERASE SMYD"/>
    <property type="match status" value="1"/>
</dbReference>
<dbReference type="InterPro" id="IPR011990">
    <property type="entry name" value="TPR-like_helical_dom_sf"/>
</dbReference>
<comment type="caution">
    <text evidence="7">The sequence shown here is derived from an EMBL/GenBank/DDBJ whole genome shotgun (WGS) entry which is preliminary data.</text>
</comment>
<dbReference type="Pfam" id="PF00856">
    <property type="entry name" value="SET"/>
    <property type="match status" value="1"/>
</dbReference>
<proteinExistence type="predicted"/>
<keyword evidence="1" id="KW-0479">Metal-binding</keyword>
<keyword evidence="3" id="KW-0862">Zinc</keyword>
<dbReference type="InterPro" id="IPR046341">
    <property type="entry name" value="SET_dom_sf"/>
</dbReference>
<evidence type="ECO:0000313" key="8">
    <source>
        <dbReference type="Proteomes" id="UP001648503"/>
    </source>
</evidence>